<accession>A0ABR1H8L8</accession>
<proteinExistence type="predicted"/>
<evidence type="ECO:0000256" key="1">
    <source>
        <dbReference type="SAM" id="MobiDB-lite"/>
    </source>
</evidence>
<evidence type="ECO:0000313" key="3">
    <source>
        <dbReference type="Proteomes" id="UP001498476"/>
    </source>
</evidence>
<protein>
    <submittedName>
        <fullName evidence="2">Uncharacterized protein</fullName>
    </submittedName>
</protein>
<dbReference type="Proteomes" id="UP001498476">
    <property type="component" value="Unassembled WGS sequence"/>
</dbReference>
<keyword evidence="3" id="KW-1185">Reference proteome</keyword>
<evidence type="ECO:0000313" key="2">
    <source>
        <dbReference type="EMBL" id="KAK7417475.1"/>
    </source>
</evidence>
<comment type="caution">
    <text evidence="2">The sequence shown here is derived from an EMBL/GenBank/DDBJ whole genome shotgun (WGS) entry which is preliminary data.</text>
</comment>
<reference evidence="2 3" key="1">
    <citation type="journal article" date="2025" name="Microbiol. Resour. Announc.">
        <title>Draft genome sequences for Neonectria magnoliae and Neonectria punicea, canker pathogens of Liriodendron tulipifera and Acer saccharum in West Virginia.</title>
        <authorList>
            <person name="Petronek H.M."/>
            <person name="Kasson M.T."/>
            <person name="Metheny A.M."/>
            <person name="Stauder C.M."/>
            <person name="Lovett B."/>
            <person name="Lynch S.C."/>
            <person name="Garnas J.R."/>
            <person name="Kasson L.R."/>
            <person name="Stajich J.E."/>
        </authorList>
    </citation>
    <scope>NUCLEOTIDE SEQUENCE [LARGE SCALE GENOMIC DNA]</scope>
    <source>
        <strain evidence="2 3">NRRL 64653</strain>
    </source>
</reference>
<sequence length="276" mass="31989">MANMHPQTESPFFRLPGEIRERIQRFALVRDKDELAIAATTKYPEILFRGRESPLPNVMQTCKKMYTEMSLFAFSEIIVLQTARAFTSPRTGIICHGHLRFERLRRVSLIFGINETNLIFPSWADFLSGLFKHSPGIEHLDFEFCENGVREEVESELSAAEERRQMGKEDEGDAFILKHYPQPEWVEEMARQPSLRKANFEGGIPEIWLESLRRESQGRIQVFSDGVRFREKQEVPTKMRDANDEQDGSTNPRGQDNPGSQDVQFRVVYEPASRFD</sequence>
<dbReference type="EMBL" id="JAZAVJ010000057">
    <property type="protein sequence ID" value="KAK7417475.1"/>
    <property type="molecule type" value="Genomic_DNA"/>
</dbReference>
<organism evidence="2 3">
    <name type="scientific">Neonectria punicea</name>
    <dbReference type="NCBI Taxonomy" id="979145"/>
    <lineage>
        <taxon>Eukaryota</taxon>
        <taxon>Fungi</taxon>
        <taxon>Dikarya</taxon>
        <taxon>Ascomycota</taxon>
        <taxon>Pezizomycotina</taxon>
        <taxon>Sordariomycetes</taxon>
        <taxon>Hypocreomycetidae</taxon>
        <taxon>Hypocreales</taxon>
        <taxon>Nectriaceae</taxon>
        <taxon>Neonectria</taxon>
    </lineage>
</organism>
<feature type="compositionally biased region" description="Basic and acidic residues" evidence="1">
    <location>
        <begin position="231"/>
        <end position="243"/>
    </location>
</feature>
<feature type="region of interest" description="Disordered" evidence="1">
    <location>
        <begin position="231"/>
        <end position="264"/>
    </location>
</feature>
<name>A0ABR1H8L8_9HYPO</name>
<feature type="compositionally biased region" description="Polar residues" evidence="1">
    <location>
        <begin position="248"/>
        <end position="263"/>
    </location>
</feature>
<gene>
    <name evidence="2" type="ORF">QQX98_004595</name>
</gene>